<dbReference type="EMBL" id="VDEP01000002">
    <property type="protein sequence ID" value="KAA1138742.1"/>
    <property type="molecule type" value="Genomic_DNA"/>
</dbReference>
<evidence type="ECO:0000256" key="1">
    <source>
        <dbReference type="SAM" id="MobiDB-lite"/>
    </source>
</evidence>
<comment type="caution">
    <text evidence="2">The sequence shown here is derived from an EMBL/GenBank/DDBJ whole genome shotgun (WGS) entry which is preliminary data.</text>
</comment>
<evidence type="ECO:0000313" key="3">
    <source>
        <dbReference type="Proteomes" id="UP000325313"/>
    </source>
</evidence>
<gene>
    <name evidence="2" type="ORF">PGTUg99_035763</name>
</gene>
<reference evidence="2 3" key="1">
    <citation type="submission" date="2019-05" db="EMBL/GenBank/DDBJ databases">
        <title>Emergence of the Ug99 lineage of the wheat stem rust pathogen through somatic hybridization.</title>
        <authorList>
            <person name="Li F."/>
            <person name="Upadhyaya N.M."/>
            <person name="Sperschneider J."/>
            <person name="Matny O."/>
            <person name="Nguyen-Phuc H."/>
            <person name="Mago R."/>
            <person name="Raley C."/>
            <person name="Miller M.E."/>
            <person name="Silverstein K.A.T."/>
            <person name="Henningsen E."/>
            <person name="Hirsch C.D."/>
            <person name="Visser B."/>
            <person name="Pretorius Z.A."/>
            <person name="Steffenson B.J."/>
            <person name="Schwessinger B."/>
            <person name="Dodds P.N."/>
            <person name="Figueroa M."/>
        </authorList>
    </citation>
    <scope>NUCLEOTIDE SEQUENCE [LARGE SCALE GENOMIC DNA]</scope>
    <source>
        <strain evidence="2 3">Ug99</strain>
    </source>
</reference>
<dbReference type="Proteomes" id="UP000325313">
    <property type="component" value="Unassembled WGS sequence"/>
</dbReference>
<protein>
    <submittedName>
        <fullName evidence="2">Uncharacterized protein</fullName>
    </submittedName>
</protein>
<proteinExistence type="predicted"/>
<organism evidence="2 3">
    <name type="scientific">Puccinia graminis f. sp. tritici</name>
    <dbReference type="NCBI Taxonomy" id="56615"/>
    <lineage>
        <taxon>Eukaryota</taxon>
        <taxon>Fungi</taxon>
        <taxon>Dikarya</taxon>
        <taxon>Basidiomycota</taxon>
        <taxon>Pucciniomycotina</taxon>
        <taxon>Pucciniomycetes</taxon>
        <taxon>Pucciniales</taxon>
        <taxon>Pucciniaceae</taxon>
        <taxon>Puccinia</taxon>
    </lineage>
</organism>
<feature type="region of interest" description="Disordered" evidence="1">
    <location>
        <begin position="16"/>
        <end position="35"/>
    </location>
</feature>
<name>A0A5B0SLD2_PUCGR</name>
<accession>A0A5B0SLD2</accession>
<sequence>MIRGALLSSNHSLSKALPHSSLDTSRTQRRSRRQIVPFNNLKDNGRTSQPAYLIVLVTSTHVVYKNPTFVTIVKSTANSGIEKFPEEAASPVEMKTSRYYGSTPGNAVLNQEAGCTMNFNQGSYEATKSNTLSSKICHRNPTIIRHP</sequence>
<dbReference type="AlphaFoldDB" id="A0A5B0SLD2"/>
<evidence type="ECO:0000313" key="2">
    <source>
        <dbReference type="EMBL" id="KAA1138742.1"/>
    </source>
</evidence>